<proteinExistence type="predicted"/>
<dbReference type="AlphaFoldDB" id="A0AAV1ADR2"/>
<name>A0AAV1ADR2_VICFA</name>
<evidence type="ECO:0000313" key="2">
    <source>
        <dbReference type="Proteomes" id="UP001157006"/>
    </source>
</evidence>
<dbReference type="Proteomes" id="UP001157006">
    <property type="component" value="Chromosome 4"/>
</dbReference>
<keyword evidence="2" id="KW-1185">Reference proteome</keyword>
<reference evidence="1 2" key="1">
    <citation type="submission" date="2023-01" db="EMBL/GenBank/DDBJ databases">
        <authorList>
            <person name="Kreplak J."/>
        </authorList>
    </citation>
    <scope>NUCLEOTIDE SEQUENCE [LARGE SCALE GENOMIC DNA]</scope>
</reference>
<organism evidence="1 2">
    <name type="scientific">Vicia faba</name>
    <name type="common">Broad bean</name>
    <name type="synonym">Faba vulgaris</name>
    <dbReference type="NCBI Taxonomy" id="3906"/>
    <lineage>
        <taxon>Eukaryota</taxon>
        <taxon>Viridiplantae</taxon>
        <taxon>Streptophyta</taxon>
        <taxon>Embryophyta</taxon>
        <taxon>Tracheophyta</taxon>
        <taxon>Spermatophyta</taxon>
        <taxon>Magnoliopsida</taxon>
        <taxon>eudicotyledons</taxon>
        <taxon>Gunneridae</taxon>
        <taxon>Pentapetalae</taxon>
        <taxon>rosids</taxon>
        <taxon>fabids</taxon>
        <taxon>Fabales</taxon>
        <taxon>Fabaceae</taxon>
        <taxon>Papilionoideae</taxon>
        <taxon>50 kb inversion clade</taxon>
        <taxon>NPAAA clade</taxon>
        <taxon>Hologalegina</taxon>
        <taxon>IRL clade</taxon>
        <taxon>Fabeae</taxon>
        <taxon>Vicia</taxon>
    </lineage>
</organism>
<gene>
    <name evidence="1" type="ORF">VFH_IV074040</name>
</gene>
<sequence>MSVSKLEASNGFYCPDFLNLFGHYWTPSVFLFISSASDAIEVDDTSASQPVVRSLLKEFKHSISYMVSIRANRLDQISIADIEDVINRGAGRYIASVRGIWMRTCKRYFKFIGRYRKLIGDGVLLSSLHHCYPVCTNIITRAYFSRMF</sequence>
<evidence type="ECO:0000313" key="1">
    <source>
        <dbReference type="EMBL" id="CAI8608224.1"/>
    </source>
</evidence>
<dbReference type="EMBL" id="OX451739">
    <property type="protein sequence ID" value="CAI8608224.1"/>
    <property type="molecule type" value="Genomic_DNA"/>
</dbReference>
<accession>A0AAV1ADR2</accession>
<protein>
    <submittedName>
        <fullName evidence="1">Uncharacterized protein</fullName>
    </submittedName>
</protein>